<feature type="compositionally biased region" description="Basic residues" evidence="1">
    <location>
        <begin position="161"/>
        <end position="174"/>
    </location>
</feature>
<organism evidence="2">
    <name type="scientific">uncultured Solirubrobacteraceae bacterium</name>
    <dbReference type="NCBI Taxonomy" id="1162706"/>
    <lineage>
        <taxon>Bacteria</taxon>
        <taxon>Bacillati</taxon>
        <taxon>Actinomycetota</taxon>
        <taxon>Thermoleophilia</taxon>
        <taxon>Solirubrobacterales</taxon>
        <taxon>Solirubrobacteraceae</taxon>
        <taxon>environmental samples</taxon>
    </lineage>
</organism>
<feature type="compositionally biased region" description="Low complexity" evidence="1">
    <location>
        <begin position="36"/>
        <end position="62"/>
    </location>
</feature>
<feature type="non-terminal residue" evidence="2">
    <location>
        <position position="1"/>
    </location>
</feature>
<gene>
    <name evidence="2" type="ORF">AVDCRST_MAG85-99</name>
</gene>
<feature type="compositionally biased region" description="Basic residues" evidence="1">
    <location>
        <begin position="118"/>
        <end position="133"/>
    </location>
</feature>
<accession>A0A6J4RPI7</accession>
<feature type="region of interest" description="Disordered" evidence="1">
    <location>
        <begin position="1"/>
        <end position="133"/>
    </location>
</feature>
<feature type="non-terminal residue" evidence="2">
    <location>
        <position position="277"/>
    </location>
</feature>
<feature type="compositionally biased region" description="Basic residues" evidence="1">
    <location>
        <begin position="1"/>
        <end position="26"/>
    </location>
</feature>
<reference evidence="2" key="1">
    <citation type="submission" date="2020-02" db="EMBL/GenBank/DDBJ databases">
        <authorList>
            <person name="Meier V. D."/>
        </authorList>
    </citation>
    <scope>NUCLEOTIDE SEQUENCE</scope>
    <source>
        <strain evidence="2">AVDCRST_MAG85</strain>
    </source>
</reference>
<name>A0A6J4RPI7_9ACTN</name>
<evidence type="ECO:0000313" key="2">
    <source>
        <dbReference type="EMBL" id="CAA9473106.1"/>
    </source>
</evidence>
<sequence>PDRARARRRRRRGRGGLRRHPLHRGWSRGTADRLPAQRPVPDARAAARAVPARGRSAAPARGARGRRGARERPPRHAVRRSDLGVRAPPQGDRRGCDRAAAGRRGDGLARTAGGALHPQHRRGRRGVAARPRLRPPVAHRDAAAVHGVGGVRARRGVRLGARAGRRADRRHRHDRGVLPVPTDRTRAPERGPAARRPRSKRVVHAAAHLRGVPARAGRLHPRRDHAGPRHLGPVPAAAVARTRMARGERRARGGRGRSRDRARPAAAGRHRRLRGRL</sequence>
<dbReference type="EMBL" id="CADCVT010000011">
    <property type="protein sequence ID" value="CAA9473106.1"/>
    <property type="molecule type" value="Genomic_DNA"/>
</dbReference>
<evidence type="ECO:0000256" key="1">
    <source>
        <dbReference type="SAM" id="MobiDB-lite"/>
    </source>
</evidence>
<feature type="compositionally biased region" description="Basic and acidic residues" evidence="1">
    <location>
        <begin position="245"/>
        <end position="263"/>
    </location>
</feature>
<feature type="region of interest" description="Disordered" evidence="1">
    <location>
        <begin position="217"/>
        <end position="277"/>
    </location>
</feature>
<protein>
    <submittedName>
        <fullName evidence="2">Uncharacterized protein</fullName>
    </submittedName>
</protein>
<proteinExistence type="predicted"/>
<feature type="compositionally biased region" description="Basic residues" evidence="1">
    <location>
        <begin position="268"/>
        <end position="277"/>
    </location>
</feature>
<feature type="region of interest" description="Disordered" evidence="1">
    <location>
        <begin position="161"/>
        <end position="201"/>
    </location>
</feature>
<feature type="compositionally biased region" description="Basic and acidic residues" evidence="1">
    <location>
        <begin position="68"/>
        <end position="83"/>
    </location>
</feature>
<dbReference type="AlphaFoldDB" id="A0A6J4RPI7"/>